<dbReference type="EMBL" id="CM051398">
    <property type="protein sequence ID" value="KAJ4719084.1"/>
    <property type="molecule type" value="Genomic_DNA"/>
</dbReference>
<keyword evidence="2" id="KW-1185">Reference proteome</keyword>
<keyword evidence="1" id="KW-0378">Hydrolase</keyword>
<accession>A0ACC1Y7Z4</accession>
<comment type="caution">
    <text evidence="1">The sequence shown here is derived from an EMBL/GenBank/DDBJ whole genome shotgun (WGS) entry which is preliminary data.</text>
</comment>
<reference evidence="1 2" key="1">
    <citation type="journal article" date="2023" name="Science">
        <title>Complex scaffold remodeling in plant triterpene biosynthesis.</title>
        <authorList>
            <person name="De La Pena R."/>
            <person name="Hodgson H."/>
            <person name="Liu J.C."/>
            <person name="Stephenson M.J."/>
            <person name="Martin A.C."/>
            <person name="Owen C."/>
            <person name="Harkess A."/>
            <person name="Leebens-Mack J."/>
            <person name="Jimenez L.E."/>
            <person name="Osbourn A."/>
            <person name="Sattely E.S."/>
        </authorList>
    </citation>
    <scope>NUCLEOTIDE SEQUENCE [LARGE SCALE GENOMIC DNA]</scope>
    <source>
        <strain evidence="2">cv. JPN11</strain>
        <tissue evidence="1">Leaf</tissue>
    </source>
</reference>
<dbReference type="Proteomes" id="UP001164539">
    <property type="component" value="Chromosome 5"/>
</dbReference>
<keyword evidence="1" id="KW-0645">Protease</keyword>
<name>A0ACC1Y7Z4_MELAZ</name>
<evidence type="ECO:0000313" key="2">
    <source>
        <dbReference type="Proteomes" id="UP001164539"/>
    </source>
</evidence>
<organism evidence="1 2">
    <name type="scientific">Melia azedarach</name>
    <name type="common">Chinaberry tree</name>
    <dbReference type="NCBI Taxonomy" id="155640"/>
    <lineage>
        <taxon>Eukaryota</taxon>
        <taxon>Viridiplantae</taxon>
        <taxon>Streptophyta</taxon>
        <taxon>Embryophyta</taxon>
        <taxon>Tracheophyta</taxon>
        <taxon>Spermatophyta</taxon>
        <taxon>Magnoliopsida</taxon>
        <taxon>eudicotyledons</taxon>
        <taxon>Gunneridae</taxon>
        <taxon>Pentapetalae</taxon>
        <taxon>rosids</taxon>
        <taxon>malvids</taxon>
        <taxon>Sapindales</taxon>
        <taxon>Meliaceae</taxon>
        <taxon>Melia</taxon>
    </lineage>
</organism>
<gene>
    <name evidence="1" type="ORF">OWV82_010702</name>
</gene>
<sequence>MKAAYYLDPIKEEPGIDIRELINKGITIFAMQHNRKKINVQFTTVKALGKPRSVECGYYVMRYIEDIMDDRSLLTVGFEDKESYNEEEIDDTRMAWANFVSYFIDSAKGC</sequence>
<protein>
    <submittedName>
        <fullName evidence="1">Ulp1 protease family, C-terminal catalytic domain containing protein</fullName>
    </submittedName>
</protein>
<proteinExistence type="predicted"/>
<evidence type="ECO:0000313" key="1">
    <source>
        <dbReference type="EMBL" id="KAJ4719084.1"/>
    </source>
</evidence>